<sequence length="1450" mass="156714">MATGAVRVLWKFEVDGYVVGLDADLEWEFRNPRGGRLKQLPKKAEGHPERDAMVRFLRMVGIHGNDCRARVKRWADRGVTAVPEELAADPVWGAALEEAGIRAVPGGVSAVDEDADGSLLVGRAYEHSLTGHRIVMVVREEAARYRDVTMRHAGWERAEGFEVAYVPGPVPELPFPERALAAHPGMEETVLDAAGRLFDCGLYKKDLDIFFKELEQSAPVLVPLFLDEIALNCLRGYPGGHGVDIEAATAYFGRARLAERERGRPMDYNWLDGRYLHFAGAGAISATTLRARAKELAVKGACTPEHVEDFRELLVARVIGDAESADLWVYAQLPADLARVAKAAGLDPEDELVTLLVDSGLVGNVSLSDDVFWATVLKGKAYERAVAQEPEAARAGVLRLIPTPLPERQALWREFVERSGLLARLGGELGEFGEFGEEEGLAPGEAAEWFGRCIYSFSTRRQPSPQMYELAQRIAPRLRADGMPVQIPYESLRKNYSLGLPLDLIDLLLEHGVPVADPQPLFGRAHLDYLLLAQRPQLSFLRADARFGRELKRLLRALLDMTDDLTTGGNSWYQPHEDKGWATLPPLFTNELGHEVLGEWCAAERERVRAGGFDLERLALLLGRFVHAGAAVDALPEGVRAGLAKELAVLDPVDLLMRELPEGSVRAEAEAQLADQEPNSTYRVKGMPLSGSLLMQETVNCRVGLGKLIARLGKGAAGDGGDPAAVAGSGSAAVPGSASAAAAAAAAPSASRKVVPEREVLPERGVGELCAHMVAWARGADGAAGADKADATGGAVVSQVQEISIWEGGVTEPSARSRVTGGALDHMFSLHAYASRHVLMHGTRWWRDDNAQPAVFAGYAKYPFLAGAEDGTPGKWRVVRTAWNGERGAFAGSVYRTRTSVAVVVSTRPTFRVLLEYAPEGKFADGGPLAAAGVAVIETYELTPQRPPAWYADYARLLKERGKRPARPDLAAALGAATGLSPAAATALLVGQLQCTPRPPFDVPSTLSPKFNLPDAWEVRQADVEAEAAVLDELLDRDDVATLYDLLLPDDAELLWTEGPDVARAARWWRERFGEPIPVPDRVLPLARKELVRPTGEDVFRRDRQGRREPWWPMFRFDAVAARVATGAGVLDEGLPLHAGRPDLLGSVRVAAWLAYRTPYGDPLRPAIGAAIGRLRAEVADRRPGTPLTLFATQSNYLMGAPDALEFTSLGEHPAVTVEDDPVHDMRNVRVDPALLAGPADPVLDGLDGYLDSVLPSQWVPASNGLPGTADLRVLLSPEFGELGRALEAESERHPEEGQEGGPEGASGWAQDPTRSAPHVVAACAEGYGLGADAASYFLMLAVLPDPTDRMVKQWTGWKPARFKAAKEELAASGRVLAASRTRAGRSLFVPGQWLGRKTPRLPVEASKARLLGPYMAEHRSTAHLVTVPHGPVAALFEGWAAERGLPLGG</sequence>
<organism evidence="2 3">
    <name type="scientific">Streptomyces finlayi</name>
    <dbReference type="NCBI Taxonomy" id="67296"/>
    <lineage>
        <taxon>Bacteria</taxon>
        <taxon>Bacillati</taxon>
        <taxon>Actinomycetota</taxon>
        <taxon>Actinomycetes</taxon>
        <taxon>Kitasatosporales</taxon>
        <taxon>Streptomycetaceae</taxon>
        <taxon>Streptomyces</taxon>
    </lineage>
</organism>
<feature type="compositionally biased region" description="Basic and acidic residues" evidence="1">
    <location>
        <begin position="1288"/>
        <end position="1297"/>
    </location>
</feature>
<comment type="caution">
    <text evidence="2">The sequence shown here is derived from an EMBL/GenBank/DDBJ whole genome shotgun (WGS) entry which is preliminary data.</text>
</comment>
<dbReference type="Proteomes" id="UP000638353">
    <property type="component" value="Unassembled WGS sequence"/>
</dbReference>
<proteinExistence type="predicted"/>
<evidence type="ECO:0000313" key="3">
    <source>
        <dbReference type="Proteomes" id="UP000638353"/>
    </source>
</evidence>
<protein>
    <recommendedName>
        <fullName evidence="4">DNA-binding protein</fullName>
    </recommendedName>
</protein>
<reference evidence="2" key="2">
    <citation type="submission" date="2020-09" db="EMBL/GenBank/DDBJ databases">
        <authorList>
            <person name="Sun Q."/>
            <person name="Ohkuma M."/>
        </authorList>
    </citation>
    <scope>NUCLEOTIDE SEQUENCE</scope>
    <source>
        <strain evidence="2">JCM 4637</strain>
    </source>
</reference>
<name>A0A919C7F8_9ACTN</name>
<evidence type="ECO:0000313" key="2">
    <source>
        <dbReference type="EMBL" id="GHC81084.1"/>
    </source>
</evidence>
<reference evidence="2" key="1">
    <citation type="journal article" date="2014" name="Int. J. Syst. Evol. Microbiol.">
        <title>Complete genome sequence of Corynebacterium casei LMG S-19264T (=DSM 44701T), isolated from a smear-ripened cheese.</title>
        <authorList>
            <consortium name="US DOE Joint Genome Institute (JGI-PGF)"/>
            <person name="Walter F."/>
            <person name="Albersmeier A."/>
            <person name="Kalinowski J."/>
            <person name="Ruckert C."/>
        </authorList>
    </citation>
    <scope>NUCLEOTIDE SEQUENCE</scope>
    <source>
        <strain evidence="2">JCM 4637</strain>
    </source>
</reference>
<accession>A0A919C7F8</accession>
<gene>
    <name evidence="2" type="ORF">GCM10010334_08590</name>
</gene>
<dbReference type="EMBL" id="BMVC01000001">
    <property type="protein sequence ID" value="GHC81084.1"/>
    <property type="molecule type" value="Genomic_DNA"/>
</dbReference>
<feature type="region of interest" description="Disordered" evidence="1">
    <location>
        <begin position="1288"/>
        <end position="1314"/>
    </location>
</feature>
<dbReference type="RefSeq" id="WP_189821282.1">
    <property type="nucleotide sequence ID" value="NZ_BMVC01000001.1"/>
</dbReference>
<evidence type="ECO:0008006" key="4">
    <source>
        <dbReference type="Google" id="ProtNLM"/>
    </source>
</evidence>
<evidence type="ECO:0000256" key="1">
    <source>
        <dbReference type="SAM" id="MobiDB-lite"/>
    </source>
</evidence>